<accession>A0A0D2CAS3</accession>
<dbReference type="InterPro" id="IPR036291">
    <property type="entry name" value="NAD(P)-bd_dom_sf"/>
</dbReference>
<dbReference type="OrthoDB" id="5399006at2759"/>
<dbReference type="Pfam" id="PF00106">
    <property type="entry name" value="adh_short"/>
    <property type="match status" value="1"/>
</dbReference>
<evidence type="ECO:0000313" key="2">
    <source>
        <dbReference type="Proteomes" id="UP000054342"/>
    </source>
</evidence>
<dbReference type="AlphaFoldDB" id="A0A0D2CAS3"/>
<dbReference type="SUPFAM" id="SSF51735">
    <property type="entry name" value="NAD(P)-binding Rossmann-fold domains"/>
    <property type="match status" value="1"/>
</dbReference>
<proteinExistence type="predicted"/>
<organism evidence="1 2">
    <name type="scientific">Exophiala xenobiotica</name>
    <dbReference type="NCBI Taxonomy" id="348802"/>
    <lineage>
        <taxon>Eukaryota</taxon>
        <taxon>Fungi</taxon>
        <taxon>Dikarya</taxon>
        <taxon>Ascomycota</taxon>
        <taxon>Pezizomycotina</taxon>
        <taxon>Eurotiomycetes</taxon>
        <taxon>Chaetothyriomycetidae</taxon>
        <taxon>Chaetothyriales</taxon>
        <taxon>Herpotrichiellaceae</taxon>
        <taxon>Exophiala</taxon>
    </lineage>
</organism>
<dbReference type="EMBL" id="KN847317">
    <property type="protein sequence ID" value="KIW62076.1"/>
    <property type="molecule type" value="Genomic_DNA"/>
</dbReference>
<keyword evidence="2" id="KW-1185">Reference proteome</keyword>
<dbReference type="PANTHER" id="PTHR43431:SF7">
    <property type="entry name" value="OXIDOREDUCTASE, SHORT CHAIN DEHYDROGENASE_REDUCTASE FAMILY (AFU_ORTHOLOGUE AFUA_5G14000)"/>
    <property type="match status" value="1"/>
</dbReference>
<dbReference type="RefSeq" id="XP_013322660.1">
    <property type="nucleotide sequence ID" value="XM_013467206.1"/>
</dbReference>
<dbReference type="HOGENOM" id="CLU_010194_17_0_1"/>
<evidence type="ECO:0000313" key="1">
    <source>
        <dbReference type="EMBL" id="KIW62076.1"/>
    </source>
</evidence>
<evidence type="ECO:0008006" key="3">
    <source>
        <dbReference type="Google" id="ProtNLM"/>
    </source>
</evidence>
<gene>
    <name evidence="1" type="ORF">PV05_02127</name>
</gene>
<dbReference type="GeneID" id="25324035"/>
<protein>
    <recommendedName>
        <fullName evidence="3">NAD(P)-binding protein</fullName>
    </recommendedName>
</protein>
<name>A0A0D2CAS3_9EURO</name>
<dbReference type="InterPro" id="IPR002347">
    <property type="entry name" value="SDR_fam"/>
</dbReference>
<dbReference type="Proteomes" id="UP000054342">
    <property type="component" value="Unassembled WGS sequence"/>
</dbReference>
<dbReference type="Gene3D" id="3.40.50.720">
    <property type="entry name" value="NAD(P)-binding Rossmann-like Domain"/>
    <property type="match status" value="1"/>
</dbReference>
<sequence length="295" mass="31863">MLSVYRLYSISIGELLRPVSINMAPSGLAILMGAGPTTAAGIARILAHPSHGNMAVALLSRTGDASLAERLSRESQGGTLRAFKTDTSEASLTSVFDEIKSWSQSQNLKLNMAIWNIKHSHKTPFEDESATKFGDSLQTYVTGAMVFSQLSLKWMLSQDPSDTETDPSGVETMTKKGTIIFTGTLGALRTNAGYAAYGAGRAGVRMLAQSLAREYSARGVHVVHAIANGGIVDANTSAAHEGDSEAKELKERITKVNLGEKIRAESVGKLYLQCMNQPCDLWVHELDMRPAREKF</sequence>
<dbReference type="STRING" id="348802.A0A0D2CAS3"/>
<dbReference type="PANTHER" id="PTHR43431">
    <property type="entry name" value="OXIDOREDUCTASE, SHORT CHAIN DEHYDROGENASE/REDUCTASE FAMILY (AFU_ORTHOLOGUE AFUA_5G14000)"/>
    <property type="match status" value="1"/>
</dbReference>
<reference evidence="1 2" key="1">
    <citation type="submission" date="2015-01" db="EMBL/GenBank/DDBJ databases">
        <title>The Genome Sequence of Exophiala xenobiotica CBS118157.</title>
        <authorList>
            <consortium name="The Broad Institute Genomics Platform"/>
            <person name="Cuomo C."/>
            <person name="de Hoog S."/>
            <person name="Gorbushina A."/>
            <person name="Stielow B."/>
            <person name="Teixiera M."/>
            <person name="Abouelleil A."/>
            <person name="Chapman S.B."/>
            <person name="Priest M."/>
            <person name="Young S.K."/>
            <person name="Wortman J."/>
            <person name="Nusbaum C."/>
            <person name="Birren B."/>
        </authorList>
    </citation>
    <scope>NUCLEOTIDE SEQUENCE [LARGE SCALE GENOMIC DNA]</scope>
    <source>
        <strain evidence="1 2">CBS 118157</strain>
    </source>
</reference>